<dbReference type="RefSeq" id="WP_367724152.1">
    <property type="nucleotide sequence ID" value="NZ_JBFOCH010000003.1"/>
</dbReference>
<gene>
    <name evidence="2" type="ORF">ABUE31_13650</name>
</gene>
<proteinExistence type="predicted"/>
<dbReference type="EMBL" id="JBFOCI010000003">
    <property type="protein sequence ID" value="MEW9807031.1"/>
    <property type="molecule type" value="Genomic_DNA"/>
</dbReference>
<comment type="caution">
    <text evidence="2">The sequence shown here is derived from an EMBL/GenBank/DDBJ whole genome shotgun (WGS) entry which is preliminary data.</text>
</comment>
<sequence>MRTQQIRDILYLDCQVRSDPETSPLKSMEWIADKIVELAADKANTTYWSRDRRKKIYIRSHQVVGRVLWLLLYSNDADAPDASFAHLETDDQRDEAKAEGEGRPESAHIAISLDEVPKRRFRYLMMLEEAPTLPRARVERYFNHLLRQIKRVHPDDFSHPHPSGAVKDGQPVMQKYKNRVELLGHLSNKFRDDIEAGALRGIALETSSTERIGFGEGRRVYPVKKSIVLSARTTWSDAPLRTIGEAITLGKRNDLEVARISFSSADNTNHTALIDTDSGNVLNDGYIKKSRVSGIGVMLPEASVVISDRLQARMLRLLDDEMEALKGPQR</sequence>
<dbReference type="Proteomes" id="UP001556196">
    <property type="component" value="Unassembled WGS sequence"/>
</dbReference>
<evidence type="ECO:0000313" key="3">
    <source>
        <dbReference type="Proteomes" id="UP001556196"/>
    </source>
</evidence>
<feature type="compositionally biased region" description="Basic and acidic residues" evidence="1">
    <location>
        <begin position="88"/>
        <end position="106"/>
    </location>
</feature>
<accession>A0ABV3R120</accession>
<reference evidence="2 3" key="1">
    <citation type="submission" date="2024-06" db="EMBL/GenBank/DDBJ databases">
        <authorList>
            <person name="Tuo L."/>
        </authorList>
    </citation>
    <scope>NUCLEOTIDE SEQUENCE [LARGE SCALE GENOMIC DNA]</scope>
    <source>
        <strain evidence="2 3">ZMM04-5</strain>
    </source>
</reference>
<name>A0ABV3R120_9HYPH</name>
<keyword evidence="3" id="KW-1185">Reference proteome</keyword>
<evidence type="ECO:0000313" key="2">
    <source>
        <dbReference type="EMBL" id="MEW9807031.1"/>
    </source>
</evidence>
<organism evidence="2 3">
    <name type="scientific">Mesorhizobium marinum</name>
    <dbReference type="NCBI Taxonomy" id="3228790"/>
    <lineage>
        <taxon>Bacteria</taxon>
        <taxon>Pseudomonadati</taxon>
        <taxon>Pseudomonadota</taxon>
        <taxon>Alphaproteobacteria</taxon>
        <taxon>Hyphomicrobiales</taxon>
        <taxon>Phyllobacteriaceae</taxon>
        <taxon>Mesorhizobium</taxon>
    </lineage>
</organism>
<protein>
    <submittedName>
        <fullName evidence="2">Uncharacterized protein</fullName>
    </submittedName>
</protein>
<feature type="region of interest" description="Disordered" evidence="1">
    <location>
        <begin position="88"/>
        <end position="108"/>
    </location>
</feature>
<evidence type="ECO:0000256" key="1">
    <source>
        <dbReference type="SAM" id="MobiDB-lite"/>
    </source>
</evidence>